<comment type="catalytic activity">
    <reaction evidence="1">
        <text>ATP + protein L-histidine = ADP + protein N-phospho-L-histidine.</text>
        <dbReference type="EC" id="2.7.13.3"/>
    </reaction>
</comment>
<dbReference type="Pfam" id="PF02518">
    <property type="entry name" value="HATPase_c"/>
    <property type="match status" value="1"/>
</dbReference>
<evidence type="ECO:0000256" key="6">
    <source>
        <dbReference type="PROSITE-ProRule" id="PRU00169"/>
    </source>
</evidence>
<dbReference type="InterPro" id="IPR004358">
    <property type="entry name" value="Sig_transdc_His_kin-like_C"/>
</dbReference>
<dbReference type="Gene3D" id="3.30.565.10">
    <property type="entry name" value="Histidine kinase-like ATPase, C-terminal domain"/>
    <property type="match status" value="1"/>
</dbReference>
<dbReference type="Gene3D" id="3.40.50.2300">
    <property type="match status" value="1"/>
</dbReference>
<dbReference type="InterPro" id="IPR001789">
    <property type="entry name" value="Sig_transdc_resp-reg_receiver"/>
</dbReference>
<gene>
    <name evidence="12" type="ORF">FF100_35320</name>
</gene>
<feature type="domain" description="PAS" evidence="10">
    <location>
        <begin position="465"/>
        <end position="504"/>
    </location>
</feature>
<protein>
    <recommendedName>
        <fullName evidence="2">histidine kinase</fullName>
        <ecNumber evidence="2">2.7.13.3</ecNumber>
    </recommendedName>
</protein>
<dbReference type="Pfam" id="PF13426">
    <property type="entry name" value="PAS_9"/>
    <property type="match status" value="1"/>
</dbReference>
<dbReference type="OrthoDB" id="7967436at2"/>
<dbReference type="AlphaFoldDB" id="A0A5C4L526"/>
<feature type="modified residue" description="4-aspartylphosphate" evidence="6">
    <location>
        <position position="879"/>
    </location>
</feature>
<feature type="domain" description="PAC" evidence="11">
    <location>
        <begin position="129"/>
        <end position="182"/>
    </location>
</feature>
<feature type="domain" description="PAS" evidence="10">
    <location>
        <begin position="183"/>
        <end position="253"/>
    </location>
</feature>
<evidence type="ECO:0000256" key="5">
    <source>
        <dbReference type="ARBA" id="ARBA00022777"/>
    </source>
</evidence>
<comment type="caution">
    <text evidence="12">The sequence shown here is derived from an EMBL/GenBank/DDBJ whole genome shotgun (WGS) entry which is preliminary data.</text>
</comment>
<dbReference type="InterPro" id="IPR003594">
    <property type="entry name" value="HATPase_dom"/>
</dbReference>
<dbReference type="Proteomes" id="UP000305267">
    <property type="component" value="Unassembled WGS sequence"/>
</dbReference>
<feature type="domain" description="PAC" evidence="11">
    <location>
        <begin position="383"/>
        <end position="436"/>
    </location>
</feature>
<evidence type="ECO:0000259" key="9">
    <source>
        <dbReference type="PROSITE" id="PS50110"/>
    </source>
</evidence>
<evidence type="ECO:0000313" key="12">
    <source>
        <dbReference type="EMBL" id="TNC05787.1"/>
    </source>
</evidence>
<evidence type="ECO:0000256" key="7">
    <source>
        <dbReference type="SAM" id="MobiDB-lite"/>
    </source>
</evidence>
<feature type="domain" description="PAS" evidence="10">
    <location>
        <begin position="309"/>
        <end position="380"/>
    </location>
</feature>
<organism evidence="12 13">
    <name type="scientific">Methylobacterium terricola</name>
    <dbReference type="NCBI Taxonomy" id="2583531"/>
    <lineage>
        <taxon>Bacteria</taxon>
        <taxon>Pseudomonadati</taxon>
        <taxon>Pseudomonadota</taxon>
        <taxon>Alphaproteobacteria</taxon>
        <taxon>Hyphomicrobiales</taxon>
        <taxon>Methylobacteriaceae</taxon>
        <taxon>Methylobacterium</taxon>
    </lineage>
</organism>
<evidence type="ECO:0000256" key="3">
    <source>
        <dbReference type="ARBA" id="ARBA00022553"/>
    </source>
</evidence>
<name>A0A5C4L526_9HYPH</name>
<evidence type="ECO:0000259" key="11">
    <source>
        <dbReference type="PROSITE" id="PS50113"/>
    </source>
</evidence>
<dbReference type="InterPro" id="IPR035965">
    <property type="entry name" value="PAS-like_dom_sf"/>
</dbReference>
<dbReference type="Pfam" id="PF08447">
    <property type="entry name" value="PAS_3"/>
    <property type="match status" value="2"/>
</dbReference>
<dbReference type="Pfam" id="PF08448">
    <property type="entry name" value="PAS_4"/>
    <property type="match status" value="1"/>
</dbReference>
<dbReference type="InterPro" id="IPR000700">
    <property type="entry name" value="PAS-assoc_C"/>
</dbReference>
<dbReference type="NCBIfam" id="TIGR00229">
    <property type="entry name" value="sensory_box"/>
    <property type="match status" value="3"/>
</dbReference>
<dbReference type="GO" id="GO:0000155">
    <property type="term" value="F:phosphorelay sensor kinase activity"/>
    <property type="evidence" value="ECO:0007669"/>
    <property type="project" value="InterPro"/>
</dbReference>
<dbReference type="Pfam" id="PF00072">
    <property type="entry name" value="Response_reg"/>
    <property type="match status" value="1"/>
</dbReference>
<dbReference type="SMART" id="SM00448">
    <property type="entry name" value="REC"/>
    <property type="match status" value="1"/>
</dbReference>
<dbReference type="InterPro" id="IPR011006">
    <property type="entry name" value="CheY-like_superfamily"/>
</dbReference>
<proteinExistence type="predicted"/>
<feature type="domain" description="Response regulatory" evidence="9">
    <location>
        <begin position="829"/>
        <end position="939"/>
    </location>
</feature>
<dbReference type="Pfam" id="PF00512">
    <property type="entry name" value="HisKA"/>
    <property type="match status" value="1"/>
</dbReference>
<dbReference type="PANTHER" id="PTHR43304">
    <property type="entry name" value="PHYTOCHROME-LIKE PROTEIN CPH1"/>
    <property type="match status" value="1"/>
</dbReference>
<evidence type="ECO:0000313" key="13">
    <source>
        <dbReference type="Proteomes" id="UP000305267"/>
    </source>
</evidence>
<dbReference type="PROSITE" id="PS50113">
    <property type="entry name" value="PAC"/>
    <property type="match status" value="3"/>
</dbReference>
<sequence length="941" mass="101217">MAADTRARGELASPIEAGEGAGEGAGKRAGECERLVASRDWSGTALGPITAWPQSLRTATALLLRSPVPMVMLWGEDGIMIYNDAYSVFAGGRHPDLLGAKVREGWPEVAGFNDHVMHVGLAGGTLSYKDKELTLYRHGGPEQVWMNLDYSPVPDESGRPAGVLCVLAETTAHVAAERELKDSEARLAAIFAGATVGLSEVGLDGRFLRVNEELCRLLGRQPDALLSLTFADVTHPDDMRPSRDSVARVLGGGGTASLDKRYRRPDGTIVWANSRITRLVDARGEPGNLLVATVDLTERHGAEERLRASEARFRLMADAVPQIVWITDAEGRTEFFNRQWTAYTGVPYEPTNAAEVAAHHIHPDDAAATMAAFEAAQRSGSTFLAEHRIRSAQGTYRWFLVRAEPYRDAATGAVVRWFGASVDIHDRKLAETALLALNADLEREVVERTRERGLIWRHSLDLLSVIDLAGGTFDAVNPAWTAALGWATAEFEGRSYSTFVHPDDLGASAGALAQVRQGLPLLRFENRYRAKDGGWRWLSWVAVPEAGKLYSVTRDVTEEKERRAALEAAQDALRQSQKMEAMGQLTGGVAHDFNNLLTPIVGSLDLLQRRGVGGEREQRLIAGAMQAAERAKTLVQRLLAFARRQPLQATAVDVARLVTGMGDLVASTTGPQIRVVVEVPNDLPPAKADPNQLEMALLNLSVNARDAMPEGGTLRITAGEEHVAEGHRTGLNPGPYIRLSVADTGTGMDEATLARAVEPFFSTKGIGKGTGLGLSMVHGLASQLSGALTLRSRPGLGTDVALWLPLSEAAPEPPATVAEPLDAAPARRTALLVDDEELVRLSTADMLGDLGYTVVEARSAEEALRLVERGEPFDLLVTDHLMPGLTGTDLARAVRTARPGMPVLLVSGYAESDGVATDLPRLVKPFRKAELAASLARLAGG</sequence>
<dbReference type="PROSITE" id="PS50112">
    <property type="entry name" value="PAS"/>
    <property type="match status" value="3"/>
</dbReference>
<feature type="domain" description="Histidine kinase" evidence="8">
    <location>
        <begin position="588"/>
        <end position="808"/>
    </location>
</feature>
<dbReference type="SUPFAM" id="SSF55874">
    <property type="entry name" value="ATPase domain of HSP90 chaperone/DNA topoisomerase II/histidine kinase"/>
    <property type="match status" value="1"/>
</dbReference>
<dbReference type="FunFam" id="3.30.450.20:FF:000099">
    <property type="entry name" value="Sensory box sensor histidine kinase"/>
    <property type="match status" value="1"/>
</dbReference>
<dbReference type="InterPro" id="IPR013655">
    <property type="entry name" value="PAS_fold_3"/>
</dbReference>
<dbReference type="InterPro" id="IPR001610">
    <property type="entry name" value="PAC"/>
</dbReference>
<dbReference type="InterPro" id="IPR005467">
    <property type="entry name" value="His_kinase_dom"/>
</dbReference>
<dbReference type="InterPro" id="IPR052162">
    <property type="entry name" value="Sensor_kinase/Photoreceptor"/>
</dbReference>
<feature type="region of interest" description="Disordered" evidence="7">
    <location>
        <begin position="1"/>
        <end position="26"/>
    </location>
</feature>
<dbReference type="InterPro" id="IPR013656">
    <property type="entry name" value="PAS_4"/>
</dbReference>
<dbReference type="SUPFAM" id="SSF55785">
    <property type="entry name" value="PYP-like sensor domain (PAS domain)"/>
    <property type="match status" value="4"/>
</dbReference>
<dbReference type="RefSeq" id="WP_139040671.1">
    <property type="nucleotide sequence ID" value="NZ_VDDA01000056.1"/>
</dbReference>
<evidence type="ECO:0000256" key="2">
    <source>
        <dbReference type="ARBA" id="ARBA00012438"/>
    </source>
</evidence>
<keyword evidence="4" id="KW-0808">Transferase</keyword>
<keyword evidence="5" id="KW-0418">Kinase</keyword>
<evidence type="ECO:0000259" key="10">
    <source>
        <dbReference type="PROSITE" id="PS50112"/>
    </source>
</evidence>
<dbReference type="PRINTS" id="PR00344">
    <property type="entry name" value="BCTRLSENSOR"/>
</dbReference>
<dbReference type="SMART" id="SM00091">
    <property type="entry name" value="PAS"/>
    <property type="match status" value="3"/>
</dbReference>
<dbReference type="EC" id="2.7.13.3" evidence="2"/>
<dbReference type="SMART" id="SM00086">
    <property type="entry name" value="PAC"/>
    <property type="match status" value="4"/>
</dbReference>
<dbReference type="InterPro" id="IPR003661">
    <property type="entry name" value="HisK_dim/P_dom"/>
</dbReference>
<accession>A0A5C4L526</accession>
<keyword evidence="13" id="KW-1185">Reference proteome</keyword>
<dbReference type="SMART" id="SM00388">
    <property type="entry name" value="HisKA"/>
    <property type="match status" value="1"/>
</dbReference>
<evidence type="ECO:0000259" key="8">
    <source>
        <dbReference type="PROSITE" id="PS50109"/>
    </source>
</evidence>
<dbReference type="InterPro" id="IPR036097">
    <property type="entry name" value="HisK_dim/P_sf"/>
</dbReference>
<dbReference type="SUPFAM" id="SSF47384">
    <property type="entry name" value="Homodimeric domain of signal transducing histidine kinase"/>
    <property type="match status" value="1"/>
</dbReference>
<dbReference type="InterPro" id="IPR000014">
    <property type="entry name" value="PAS"/>
</dbReference>
<dbReference type="SMART" id="SM00387">
    <property type="entry name" value="HATPase_c"/>
    <property type="match status" value="1"/>
</dbReference>
<dbReference type="EMBL" id="VDDA01000056">
    <property type="protein sequence ID" value="TNC05787.1"/>
    <property type="molecule type" value="Genomic_DNA"/>
</dbReference>
<dbReference type="Gene3D" id="1.10.287.130">
    <property type="match status" value="1"/>
</dbReference>
<feature type="domain" description="PAC" evidence="11">
    <location>
        <begin position="256"/>
        <end position="308"/>
    </location>
</feature>
<dbReference type="Gene3D" id="3.30.450.20">
    <property type="entry name" value="PAS domain"/>
    <property type="match status" value="4"/>
</dbReference>
<evidence type="ECO:0000256" key="4">
    <source>
        <dbReference type="ARBA" id="ARBA00022679"/>
    </source>
</evidence>
<dbReference type="InterPro" id="IPR036890">
    <property type="entry name" value="HATPase_C_sf"/>
</dbReference>
<keyword evidence="3 6" id="KW-0597">Phosphoprotein</keyword>
<evidence type="ECO:0000256" key="1">
    <source>
        <dbReference type="ARBA" id="ARBA00000085"/>
    </source>
</evidence>
<reference evidence="12 13" key="1">
    <citation type="submission" date="2019-06" db="EMBL/GenBank/DDBJ databases">
        <title>Genome of Methylobacterium sp. 17Sr1-39.</title>
        <authorList>
            <person name="Seo T."/>
        </authorList>
    </citation>
    <scope>NUCLEOTIDE SEQUENCE [LARGE SCALE GENOMIC DNA]</scope>
    <source>
        <strain evidence="12 13">17Sr1-39</strain>
    </source>
</reference>
<dbReference type="CDD" id="cd00082">
    <property type="entry name" value="HisKA"/>
    <property type="match status" value="1"/>
</dbReference>
<dbReference type="CDD" id="cd00130">
    <property type="entry name" value="PAS"/>
    <property type="match status" value="3"/>
</dbReference>
<dbReference type="PANTHER" id="PTHR43304:SF1">
    <property type="entry name" value="PAC DOMAIN-CONTAINING PROTEIN"/>
    <property type="match status" value="1"/>
</dbReference>
<dbReference type="SUPFAM" id="SSF52172">
    <property type="entry name" value="CheY-like"/>
    <property type="match status" value="1"/>
</dbReference>
<dbReference type="PROSITE" id="PS50110">
    <property type="entry name" value="RESPONSE_REGULATORY"/>
    <property type="match status" value="1"/>
</dbReference>
<dbReference type="PROSITE" id="PS50109">
    <property type="entry name" value="HIS_KIN"/>
    <property type="match status" value="1"/>
</dbReference>